<comment type="subcellular location">
    <subcellularLocation>
        <location evidence="1">Cell envelope</location>
    </subcellularLocation>
</comment>
<dbReference type="Proteomes" id="UP000600247">
    <property type="component" value="Unassembled WGS sequence"/>
</dbReference>
<dbReference type="AlphaFoldDB" id="A0A917H4D4"/>
<sequence length="450" mass="50539">MHMRSRVLPILCGLMVVFLLAGCTGKSKQEAVNGAVKVMYLYQESFFRDYGDMFTSKYPDVTLTVAETNSLFNEADDREQKLREWIDKEQPDILELTQDDYERLAGEGVLLDLEPLIQKDKYPMDSFLPGIIELLKAKGSGRIYGLPPSFMAAALFYNQDLFDQQGISYPTDQMGWQEVLTLAERFGDGTSPSSESKVYGFALMPWESSPVSLMYKIGRASQLSDVNAQTMRVQIDSEGWKQAAGQALAVFRSGSIQQIEMKEMTEDLWKKQPFLEGKAAMTLAPFSFIYEVDEAFKKKGMQWSMVTEPVDPKNPAYASSLYVGSIYAVNAKSANIQAAWKLISYMNSDEVAKIKSRSSFNLLSRKGHMTELNGHSLDLFYKLDFNANNRMISGKIPTQFYNDFYAVMNNKLQKVSSSELTLDQAFQEAQQEGQNALNSALAASRSGEGQ</sequence>
<dbReference type="PROSITE" id="PS51257">
    <property type="entry name" value="PROKAR_LIPOPROTEIN"/>
    <property type="match status" value="1"/>
</dbReference>
<dbReference type="EMBL" id="BMHY01000003">
    <property type="protein sequence ID" value="GGG67175.1"/>
    <property type="molecule type" value="Genomic_DNA"/>
</dbReference>
<evidence type="ECO:0000256" key="1">
    <source>
        <dbReference type="ARBA" id="ARBA00004196"/>
    </source>
</evidence>
<keyword evidence="4" id="KW-0732">Signal</keyword>
<keyword evidence="3" id="KW-0813">Transport</keyword>
<dbReference type="PANTHER" id="PTHR43649">
    <property type="entry name" value="ARABINOSE-BINDING PROTEIN-RELATED"/>
    <property type="match status" value="1"/>
</dbReference>
<evidence type="ECO:0000256" key="3">
    <source>
        <dbReference type="ARBA" id="ARBA00022448"/>
    </source>
</evidence>
<evidence type="ECO:0000313" key="5">
    <source>
        <dbReference type="EMBL" id="GGG67175.1"/>
    </source>
</evidence>
<name>A0A917H4D4_9BACL</name>
<protein>
    <recommendedName>
        <fullName evidence="7">Extracellular solute-binding protein</fullName>
    </recommendedName>
</protein>
<comment type="similarity">
    <text evidence="2">Belongs to the bacterial solute-binding protein 1 family.</text>
</comment>
<evidence type="ECO:0000256" key="2">
    <source>
        <dbReference type="ARBA" id="ARBA00008520"/>
    </source>
</evidence>
<dbReference type="PANTHER" id="PTHR43649:SF31">
    <property type="entry name" value="SN-GLYCEROL-3-PHOSPHATE-BINDING PERIPLASMIC PROTEIN UGPB"/>
    <property type="match status" value="1"/>
</dbReference>
<dbReference type="InterPro" id="IPR006059">
    <property type="entry name" value="SBP"/>
</dbReference>
<dbReference type="GO" id="GO:0030313">
    <property type="term" value="C:cell envelope"/>
    <property type="evidence" value="ECO:0007669"/>
    <property type="project" value="UniProtKB-SubCell"/>
</dbReference>
<dbReference type="SUPFAM" id="SSF53850">
    <property type="entry name" value="Periplasmic binding protein-like II"/>
    <property type="match status" value="1"/>
</dbReference>
<dbReference type="Gene3D" id="3.40.190.10">
    <property type="entry name" value="Periplasmic binding protein-like II"/>
    <property type="match status" value="1"/>
</dbReference>
<gene>
    <name evidence="5" type="ORF">GCM10010918_22220</name>
</gene>
<dbReference type="InterPro" id="IPR050490">
    <property type="entry name" value="Bact_solute-bd_prot1"/>
</dbReference>
<evidence type="ECO:0008006" key="7">
    <source>
        <dbReference type="Google" id="ProtNLM"/>
    </source>
</evidence>
<keyword evidence="6" id="KW-1185">Reference proteome</keyword>
<accession>A0A917H4D4</accession>
<dbReference type="Pfam" id="PF01547">
    <property type="entry name" value="SBP_bac_1"/>
    <property type="match status" value="1"/>
</dbReference>
<comment type="caution">
    <text evidence="5">The sequence shown here is derived from an EMBL/GenBank/DDBJ whole genome shotgun (WGS) entry which is preliminary data.</text>
</comment>
<evidence type="ECO:0000256" key="4">
    <source>
        <dbReference type="ARBA" id="ARBA00022729"/>
    </source>
</evidence>
<proteinExistence type="inferred from homology"/>
<reference evidence="5 6" key="1">
    <citation type="journal article" date="2014" name="Int. J. Syst. Evol. Microbiol.">
        <title>Complete genome sequence of Corynebacterium casei LMG S-19264T (=DSM 44701T), isolated from a smear-ripened cheese.</title>
        <authorList>
            <consortium name="US DOE Joint Genome Institute (JGI-PGF)"/>
            <person name="Walter F."/>
            <person name="Albersmeier A."/>
            <person name="Kalinowski J."/>
            <person name="Ruckert C."/>
        </authorList>
    </citation>
    <scope>NUCLEOTIDE SEQUENCE [LARGE SCALE GENOMIC DNA]</scope>
    <source>
        <strain evidence="5 6">CGMCC 1.15286</strain>
    </source>
</reference>
<organism evidence="5 6">
    <name type="scientific">Paenibacillus radicis</name>
    <name type="common">ex Gao et al. 2016</name>
    <dbReference type="NCBI Taxonomy" id="1737354"/>
    <lineage>
        <taxon>Bacteria</taxon>
        <taxon>Bacillati</taxon>
        <taxon>Bacillota</taxon>
        <taxon>Bacilli</taxon>
        <taxon>Bacillales</taxon>
        <taxon>Paenibacillaceae</taxon>
        <taxon>Paenibacillus</taxon>
    </lineage>
</organism>
<evidence type="ECO:0000313" key="6">
    <source>
        <dbReference type="Proteomes" id="UP000600247"/>
    </source>
</evidence>